<accession>A0A2T7PBZ4</accession>
<sequence length="181" mass="19701">MHRVKLARNLALRMPSFRSNVTTSTSTERDVGIRGKFSGSYPVIANILRQLQASWLTRKSSTSLSVTSDYRLLDFLDETSTGQATIANEAQQPCAALLWVRDGVAEVRTSCQNHCLQPGVTEREEVLASPLPQASRRQWWDAARRCSNANSALCCAAAAAPPFAVGAHVCYLLLLVGNIPG</sequence>
<reference evidence="1 2" key="1">
    <citation type="submission" date="2018-04" db="EMBL/GenBank/DDBJ databases">
        <title>The genome of golden apple snail Pomacea canaliculata provides insight into stress tolerance and invasive adaptation.</title>
        <authorList>
            <person name="Liu C."/>
            <person name="Liu B."/>
            <person name="Ren Y."/>
            <person name="Zhang Y."/>
            <person name="Wang H."/>
            <person name="Li S."/>
            <person name="Jiang F."/>
            <person name="Yin L."/>
            <person name="Zhang G."/>
            <person name="Qian W."/>
            <person name="Fan W."/>
        </authorList>
    </citation>
    <scope>NUCLEOTIDE SEQUENCE [LARGE SCALE GENOMIC DNA]</scope>
    <source>
        <strain evidence="1">SZHN2017</strain>
        <tissue evidence="1">Muscle</tissue>
    </source>
</reference>
<organism evidence="1 2">
    <name type="scientific">Pomacea canaliculata</name>
    <name type="common">Golden apple snail</name>
    <dbReference type="NCBI Taxonomy" id="400727"/>
    <lineage>
        <taxon>Eukaryota</taxon>
        <taxon>Metazoa</taxon>
        <taxon>Spiralia</taxon>
        <taxon>Lophotrochozoa</taxon>
        <taxon>Mollusca</taxon>
        <taxon>Gastropoda</taxon>
        <taxon>Caenogastropoda</taxon>
        <taxon>Architaenioglossa</taxon>
        <taxon>Ampullarioidea</taxon>
        <taxon>Ampullariidae</taxon>
        <taxon>Pomacea</taxon>
    </lineage>
</organism>
<proteinExistence type="predicted"/>
<dbReference type="Proteomes" id="UP000245119">
    <property type="component" value="Linkage Group LG5"/>
</dbReference>
<keyword evidence="2" id="KW-1185">Reference proteome</keyword>
<protein>
    <submittedName>
        <fullName evidence="1">Uncharacterized protein</fullName>
    </submittedName>
</protein>
<evidence type="ECO:0000313" key="2">
    <source>
        <dbReference type="Proteomes" id="UP000245119"/>
    </source>
</evidence>
<dbReference type="EMBL" id="PZQS01000005">
    <property type="protein sequence ID" value="PVD30930.1"/>
    <property type="molecule type" value="Genomic_DNA"/>
</dbReference>
<evidence type="ECO:0000313" key="1">
    <source>
        <dbReference type="EMBL" id="PVD30930.1"/>
    </source>
</evidence>
<dbReference type="AlphaFoldDB" id="A0A2T7PBZ4"/>
<comment type="caution">
    <text evidence="1">The sequence shown here is derived from an EMBL/GenBank/DDBJ whole genome shotgun (WGS) entry which is preliminary data.</text>
</comment>
<name>A0A2T7PBZ4_POMCA</name>
<gene>
    <name evidence="1" type="ORF">C0Q70_10205</name>
</gene>